<keyword evidence="3" id="KW-1185">Reference proteome</keyword>
<gene>
    <name evidence="2" type="ORF">SAMN05216537_10912</name>
</gene>
<name>A0A1H5UYM5_9FIRM</name>
<dbReference type="RefSeq" id="WP_103952875.1">
    <property type="nucleotide sequence ID" value="NZ_FNUL01000009.1"/>
</dbReference>
<keyword evidence="1" id="KW-0812">Transmembrane</keyword>
<keyword evidence="1" id="KW-1133">Transmembrane helix</keyword>
<accession>A0A1H5UYM5</accession>
<protein>
    <submittedName>
        <fullName evidence="2">Uncharacterized protein</fullName>
    </submittedName>
</protein>
<reference evidence="2 3" key="1">
    <citation type="submission" date="2016-10" db="EMBL/GenBank/DDBJ databases">
        <authorList>
            <person name="de Groot N.N."/>
        </authorList>
    </citation>
    <scope>NUCLEOTIDE SEQUENCE [LARGE SCALE GENOMIC DNA]</scope>
    <source>
        <strain evidence="2 3">D15d</strain>
    </source>
</reference>
<evidence type="ECO:0000313" key="2">
    <source>
        <dbReference type="EMBL" id="SEF80106.1"/>
    </source>
</evidence>
<keyword evidence="1" id="KW-0472">Membrane</keyword>
<proteinExistence type="predicted"/>
<dbReference type="AlphaFoldDB" id="A0A1H5UYM5"/>
<sequence>MGFLSALCILFVFYRVYRKTKENNIDNKTNTATFNRIKKKEYKPPVITCDYCGSKVDTAVYDRCPNCGASYDLDSEWINRFDAYEEESDYNQYYNSSNTGSIYQRTFQNYGPNKVKQKKTGSLKKTFRILTGIFIAIFVLSIIAYIFDYDSSDVGVDYRGNEKVNEYSYEDYQLVDYTVEGDGQILNYYFDNDENQNITVTLKNIYEDHSSYRDGYKFEFEVVNNSDRNVKIVFSAHTFNSYSDYDGSYLYSNDNYKKHSTVTVYEELSNVAQSEIKNISFERCSILTTDSSTIYDRSDVATITTTSTIDIGYNLTRYHVIYSNDYVDIYSAYDYVTDSNTYINYDEGLKYYIVNKTEDLSFDVETDGYLGQGKSLYTYGLYNTVSIPGVTLLTSEIYSYEDYFSDVKNKELYISFDFKCKENPLESFSTGYIDLKTEYWRSEG</sequence>
<organism evidence="2 3">
    <name type="scientific">Lachnospira multipara</name>
    <dbReference type="NCBI Taxonomy" id="28051"/>
    <lineage>
        <taxon>Bacteria</taxon>
        <taxon>Bacillati</taxon>
        <taxon>Bacillota</taxon>
        <taxon>Clostridia</taxon>
        <taxon>Lachnospirales</taxon>
        <taxon>Lachnospiraceae</taxon>
        <taxon>Lachnospira</taxon>
    </lineage>
</organism>
<evidence type="ECO:0000256" key="1">
    <source>
        <dbReference type="SAM" id="Phobius"/>
    </source>
</evidence>
<feature type="transmembrane region" description="Helical" evidence="1">
    <location>
        <begin position="127"/>
        <end position="147"/>
    </location>
</feature>
<evidence type="ECO:0000313" key="3">
    <source>
        <dbReference type="Proteomes" id="UP000236726"/>
    </source>
</evidence>
<dbReference type="EMBL" id="FNUL01000009">
    <property type="protein sequence ID" value="SEF80106.1"/>
    <property type="molecule type" value="Genomic_DNA"/>
</dbReference>
<dbReference type="Proteomes" id="UP000236726">
    <property type="component" value="Unassembled WGS sequence"/>
</dbReference>